<dbReference type="InterPro" id="IPR001841">
    <property type="entry name" value="Znf_RING"/>
</dbReference>
<evidence type="ECO:0000256" key="5">
    <source>
        <dbReference type="SAM" id="MobiDB-lite"/>
    </source>
</evidence>
<evidence type="ECO:0000256" key="6">
    <source>
        <dbReference type="SAM" id="Phobius"/>
    </source>
</evidence>
<keyword evidence="3" id="KW-0862">Zinc</keyword>
<dbReference type="InterPro" id="IPR013083">
    <property type="entry name" value="Znf_RING/FYVE/PHD"/>
</dbReference>
<keyword evidence="6" id="KW-0812">Transmembrane</keyword>
<dbReference type="Gene3D" id="3.30.40.10">
    <property type="entry name" value="Zinc/RING finger domain, C3HC4 (zinc finger)"/>
    <property type="match status" value="1"/>
</dbReference>
<feature type="transmembrane region" description="Helical" evidence="6">
    <location>
        <begin position="139"/>
        <end position="156"/>
    </location>
</feature>
<accession>A0AAD3D1R9</accession>
<dbReference type="SUPFAM" id="SSF57850">
    <property type="entry name" value="RING/U-box"/>
    <property type="match status" value="1"/>
</dbReference>
<dbReference type="Proteomes" id="UP001054902">
    <property type="component" value="Unassembled WGS sequence"/>
</dbReference>
<evidence type="ECO:0000256" key="2">
    <source>
        <dbReference type="ARBA" id="ARBA00022771"/>
    </source>
</evidence>
<feature type="region of interest" description="Disordered" evidence="5">
    <location>
        <begin position="1"/>
        <end position="20"/>
    </location>
</feature>
<name>A0AAD3D1R9_9STRA</name>
<gene>
    <name evidence="8" type="ORF">CTEN210_11000</name>
</gene>
<keyword evidence="6" id="KW-0472">Membrane</keyword>
<keyword evidence="6" id="KW-1133">Transmembrane helix</keyword>
<dbReference type="PANTHER" id="PTHR45969">
    <property type="entry name" value="RING ZINC FINGER PROTEIN-RELATED"/>
    <property type="match status" value="1"/>
</dbReference>
<feature type="transmembrane region" description="Helical" evidence="6">
    <location>
        <begin position="231"/>
        <end position="255"/>
    </location>
</feature>
<reference evidence="8 9" key="1">
    <citation type="journal article" date="2021" name="Sci. Rep.">
        <title>The genome of the diatom Chaetoceros tenuissimus carries an ancient integrated fragment of an extant virus.</title>
        <authorList>
            <person name="Hongo Y."/>
            <person name="Kimura K."/>
            <person name="Takaki Y."/>
            <person name="Yoshida Y."/>
            <person name="Baba S."/>
            <person name="Kobayashi G."/>
            <person name="Nagasaki K."/>
            <person name="Hano T."/>
            <person name="Tomaru Y."/>
        </authorList>
    </citation>
    <scope>NUCLEOTIDE SEQUENCE [LARGE SCALE GENOMIC DNA]</scope>
    <source>
        <strain evidence="8 9">NIES-3715</strain>
    </source>
</reference>
<dbReference type="EMBL" id="BLLK01000047">
    <property type="protein sequence ID" value="GFH54524.1"/>
    <property type="molecule type" value="Genomic_DNA"/>
</dbReference>
<feature type="transmembrane region" description="Helical" evidence="6">
    <location>
        <begin position="177"/>
        <end position="194"/>
    </location>
</feature>
<comment type="caution">
    <text evidence="8">The sequence shown here is derived from an EMBL/GenBank/DDBJ whole genome shotgun (WGS) entry which is preliminary data.</text>
</comment>
<keyword evidence="1" id="KW-0479">Metal-binding</keyword>
<dbReference type="AlphaFoldDB" id="A0AAD3D1R9"/>
<feature type="domain" description="RING-type" evidence="7">
    <location>
        <begin position="328"/>
        <end position="414"/>
    </location>
</feature>
<evidence type="ECO:0000313" key="8">
    <source>
        <dbReference type="EMBL" id="GFH54524.1"/>
    </source>
</evidence>
<keyword evidence="2 4" id="KW-0863">Zinc-finger</keyword>
<dbReference type="GO" id="GO:0008270">
    <property type="term" value="F:zinc ion binding"/>
    <property type="evidence" value="ECO:0007669"/>
    <property type="project" value="UniProtKB-KW"/>
</dbReference>
<dbReference type="GO" id="GO:0016567">
    <property type="term" value="P:protein ubiquitination"/>
    <property type="evidence" value="ECO:0007669"/>
    <property type="project" value="TreeGrafter"/>
</dbReference>
<evidence type="ECO:0000256" key="1">
    <source>
        <dbReference type="ARBA" id="ARBA00022723"/>
    </source>
</evidence>
<feature type="compositionally biased region" description="Low complexity" evidence="5">
    <location>
        <begin position="1"/>
        <end position="17"/>
    </location>
</feature>
<evidence type="ECO:0000259" key="7">
    <source>
        <dbReference type="PROSITE" id="PS50089"/>
    </source>
</evidence>
<feature type="transmembrane region" description="Helical" evidence="6">
    <location>
        <begin position="102"/>
        <end position="127"/>
    </location>
</feature>
<dbReference type="GO" id="GO:0061630">
    <property type="term" value="F:ubiquitin protein ligase activity"/>
    <property type="evidence" value="ECO:0007669"/>
    <property type="project" value="TreeGrafter"/>
</dbReference>
<organism evidence="8 9">
    <name type="scientific">Chaetoceros tenuissimus</name>
    <dbReference type="NCBI Taxonomy" id="426638"/>
    <lineage>
        <taxon>Eukaryota</taxon>
        <taxon>Sar</taxon>
        <taxon>Stramenopiles</taxon>
        <taxon>Ochrophyta</taxon>
        <taxon>Bacillariophyta</taxon>
        <taxon>Coscinodiscophyceae</taxon>
        <taxon>Chaetocerotophycidae</taxon>
        <taxon>Chaetocerotales</taxon>
        <taxon>Chaetocerotaceae</taxon>
        <taxon>Chaetoceros</taxon>
    </lineage>
</organism>
<protein>
    <recommendedName>
        <fullName evidence="7">RING-type domain-containing protein</fullName>
    </recommendedName>
</protein>
<evidence type="ECO:0000256" key="3">
    <source>
        <dbReference type="ARBA" id="ARBA00022833"/>
    </source>
</evidence>
<dbReference type="PROSITE" id="PS50089">
    <property type="entry name" value="ZF_RING_2"/>
    <property type="match status" value="1"/>
</dbReference>
<evidence type="ECO:0000313" key="9">
    <source>
        <dbReference type="Proteomes" id="UP001054902"/>
    </source>
</evidence>
<keyword evidence="9" id="KW-1185">Reference proteome</keyword>
<sequence length="422" mass="48685">MFNSDSSNQNRDSNSTNEAVETVLVRDETSRLLDETVQNYTEDTTEENIHIREIIRDIERGLDDVHVIPVGNNDTADQAATTFNSISYDDDDISRSVHRIRFIFYSLFIPLVPITIYLTLTFISLVINAMKSDSCSHPLRWFVLTMVTLLTYIPNHQRIKVYFFEEGDRYSPLAAKLFDNIFYFSILMFCFYELTLKQICAEDLTSFQDKDVSTCQVTCPDLYESFLNFDFLVRLFILMLLTPLILMPFVVLYLMRRIQIDGVDFRVRDRHEYMAGGALVKDVMKGLREVTFRTINVDGEAKLEVTEKNKGGDGSEEKLVDGDFVKECCICMMEFDLENGSKTENRKRFRNPFANPRDINGNSITATNDCIVMTKCGHFFHKACIGGWVGGRNWEYETSTENARARRNCCPLCREDLIEPES</sequence>
<dbReference type="PANTHER" id="PTHR45969:SF69">
    <property type="entry name" value="FINGER DOMAIN PROTEIN, PUTATIVE (AFU_ORTHOLOGUE AFUA_3G12190)-RELATED"/>
    <property type="match status" value="1"/>
</dbReference>
<proteinExistence type="predicted"/>
<evidence type="ECO:0000256" key="4">
    <source>
        <dbReference type="PROSITE-ProRule" id="PRU00175"/>
    </source>
</evidence>
<dbReference type="SMART" id="SM00184">
    <property type="entry name" value="RING"/>
    <property type="match status" value="1"/>
</dbReference>